<reference evidence="3" key="1">
    <citation type="submission" date="2021-01" db="UniProtKB">
        <authorList>
            <consortium name="EnsemblPlants"/>
        </authorList>
    </citation>
    <scope>IDENTIFICATION</scope>
</reference>
<evidence type="ECO:0000256" key="1">
    <source>
        <dbReference type="SAM" id="MobiDB-lite"/>
    </source>
</evidence>
<dbReference type="Gramene" id="Kaladp0010s0026.1.v1.1">
    <property type="protein sequence ID" value="Kaladp0010s0026.1.v1.1.CDS.1"/>
    <property type="gene ID" value="Kaladp0010s0026.v1.1"/>
</dbReference>
<keyword evidence="4" id="KW-1185">Reference proteome</keyword>
<dbReference type="EnsemblPlants" id="Kaladp0010s0026.1.v1.1">
    <property type="protein sequence ID" value="Kaladp0010s0026.1.v1.1.CDS.1"/>
    <property type="gene ID" value="Kaladp0010s0026.v1.1"/>
</dbReference>
<name>A0A7N0RET6_KALFE</name>
<feature type="region of interest" description="Disordered" evidence="1">
    <location>
        <begin position="88"/>
        <end position="107"/>
    </location>
</feature>
<sequence>MPSTLIRLPLCATIALLILFTASSPGGVLAARSLPGGLLGHQSRLTLQLDKKDREEAEMTPPPSSSLAGSERSQPVADLRHGLAFRSLMKGRTTPSAPSRKVHSAPTSRRHLLSLSATTTTWLVSFDRLRFD</sequence>
<feature type="signal peptide" evidence="2">
    <location>
        <begin position="1"/>
        <end position="30"/>
    </location>
</feature>
<evidence type="ECO:0000256" key="2">
    <source>
        <dbReference type="SAM" id="SignalP"/>
    </source>
</evidence>
<feature type="region of interest" description="Disordered" evidence="1">
    <location>
        <begin position="45"/>
        <end position="75"/>
    </location>
</feature>
<dbReference type="AlphaFoldDB" id="A0A7N0RET6"/>
<evidence type="ECO:0000313" key="3">
    <source>
        <dbReference type="EnsemblPlants" id="Kaladp0010s0026.1.v1.1.CDS.1"/>
    </source>
</evidence>
<proteinExistence type="predicted"/>
<keyword evidence="2" id="KW-0732">Signal</keyword>
<evidence type="ECO:0000313" key="4">
    <source>
        <dbReference type="Proteomes" id="UP000594263"/>
    </source>
</evidence>
<accession>A0A7N0RET6</accession>
<dbReference type="Proteomes" id="UP000594263">
    <property type="component" value="Unplaced"/>
</dbReference>
<protein>
    <submittedName>
        <fullName evidence="3">Uncharacterized protein</fullName>
    </submittedName>
</protein>
<organism evidence="3 4">
    <name type="scientific">Kalanchoe fedtschenkoi</name>
    <name type="common">Lavender scallops</name>
    <name type="synonym">South American air plant</name>
    <dbReference type="NCBI Taxonomy" id="63787"/>
    <lineage>
        <taxon>Eukaryota</taxon>
        <taxon>Viridiplantae</taxon>
        <taxon>Streptophyta</taxon>
        <taxon>Embryophyta</taxon>
        <taxon>Tracheophyta</taxon>
        <taxon>Spermatophyta</taxon>
        <taxon>Magnoliopsida</taxon>
        <taxon>eudicotyledons</taxon>
        <taxon>Gunneridae</taxon>
        <taxon>Pentapetalae</taxon>
        <taxon>Saxifragales</taxon>
        <taxon>Crassulaceae</taxon>
        <taxon>Kalanchoe</taxon>
    </lineage>
</organism>
<feature type="chain" id="PRO_5029706220" evidence="2">
    <location>
        <begin position="31"/>
        <end position="132"/>
    </location>
</feature>